<name>A0A6A6QMW4_9PEZI</name>
<proteinExistence type="predicted"/>
<sequence>MIPEQHLTKEKAPVLGTYLLNHRAPPCAQSHQTSALRSPAPRTFHSPAHPPSPASSISEKEFLTYASTTNPLPGAPPPSSAIPIPRIPPPVQIPSPCSNRAHSPPPAKRIPKHIQHARSAATTPARSTVIVQYAAPCKRACALFRTIDFVGGDRKAANARRGYAAHLPLTHHSGSRLR</sequence>
<evidence type="ECO:0000256" key="1">
    <source>
        <dbReference type="SAM" id="MobiDB-lite"/>
    </source>
</evidence>
<organism evidence="2 3">
    <name type="scientific">Lophium mytilinum</name>
    <dbReference type="NCBI Taxonomy" id="390894"/>
    <lineage>
        <taxon>Eukaryota</taxon>
        <taxon>Fungi</taxon>
        <taxon>Dikarya</taxon>
        <taxon>Ascomycota</taxon>
        <taxon>Pezizomycotina</taxon>
        <taxon>Dothideomycetes</taxon>
        <taxon>Pleosporomycetidae</taxon>
        <taxon>Mytilinidiales</taxon>
        <taxon>Mytilinidiaceae</taxon>
        <taxon>Lophium</taxon>
    </lineage>
</organism>
<evidence type="ECO:0000313" key="3">
    <source>
        <dbReference type="Proteomes" id="UP000799750"/>
    </source>
</evidence>
<feature type="region of interest" description="Disordered" evidence="1">
    <location>
        <begin position="26"/>
        <end position="56"/>
    </location>
</feature>
<reference evidence="2" key="1">
    <citation type="journal article" date="2020" name="Stud. Mycol.">
        <title>101 Dothideomycetes genomes: a test case for predicting lifestyles and emergence of pathogens.</title>
        <authorList>
            <person name="Haridas S."/>
            <person name="Albert R."/>
            <person name="Binder M."/>
            <person name="Bloem J."/>
            <person name="Labutti K."/>
            <person name="Salamov A."/>
            <person name="Andreopoulos B."/>
            <person name="Baker S."/>
            <person name="Barry K."/>
            <person name="Bills G."/>
            <person name="Bluhm B."/>
            <person name="Cannon C."/>
            <person name="Castanera R."/>
            <person name="Culley D."/>
            <person name="Daum C."/>
            <person name="Ezra D."/>
            <person name="Gonzalez J."/>
            <person name="Henrissat B."/>
            <person name="Kuo A."/>
            <person name="Liang C."/>
            <person name="Lipzen A."/>
            <person name="Lutzoni F."/>
            <person name="Magnuson J."/>
            <person name="Mondo S."/>
            <person name="Nolan M."/>
            <person name="Ohm R."/>
            <person name="Pangilinan J."/>
            <person name="Park H.-J."/>
            <person name="Ramirez L."/>
            <person name="Alfaro M."/>
            <person name="Sun H."/>
            <person name="Tritt A."/>
            <person name="Yoshinaga Y."/>
            <person name="Zwiers L.-H."/>
            <person name="Turgeon B."/>
            <person name="Goodwin S."/>
            <person name="Spatafora J."/>
            <person name="Crous P."/>
            <person name="Grigoriev I."/>
        </authorList>
    </citation>
    <scope>NUCLEOTIDE SEQUENCE</scope>
    <source>
        <strain evidence="2">CBS 269.34</strain>
    </source>
</reference>
<gene>
    <name evidence="2" type="ORF">BU16DRAFT_80363</name>
</gene>
<dbReference type="EMBL" id="MU004192">
    <property type="protein sequence ID" value="KAF2493459.1"/>
    <property type="molecule type" value="Genomic_DNA"/>
</dbReference>
<dbReference type="AlphaFoldDB" id="A0A6A6QMW4"/>
<evidence type="ECO:0000313" key="2">
    <source>
        <dbReference type="EMBL" id="KAF2493459.1"/>
    </source>
</evidence>
<keyword evidence="3" id="KW-1185">Reference proteome</keyword>
<protein>
    <submittedName>
        <fullName evidence="2">Uncharacterized protein</fullName>
    </submittedName>
</protein>
<accession>A0A6A6QMW4</accession>
<dbReference type="Proteomes" id="UP000799750">
    <property type="component" value="Unassembled WGS sequence"/>
</dbReference>